<feature type="transmembrane region" description="Helical" evidence="2">
    <location>
        <begin position="441"/>
        <end position="465"/>
    </location>
</feature>
<feature type="transmembrane region" description="Helical" evidence="2">
    <location>
        <begin position="5"/>
        <end position="24"/>
    </location>
</feature>
<evidence type="ECO:0000256" key="2">
    <source>
        <dbReference type="SAM" id="Phobius"/>
    </source>
</evidence>
<evidence type="ECO:0000313" key="4">
    <source>
        <dbReference type="Proteomes" id="UP001150941"/>
    </source>
</evidence>
<feature type="transmembrane region" description="Helical" evidence="2">
    <location>
        <begin position="69"/>
        <end position="90"/>
    </location>
</feature>
<dbReference type="InterPro" id="IPR010640">
    <property type="entry name" value="Low_temperature_requirement_A"/>
</dbReference>
<proteinExistence type="predicted"/>
<gene>
    <name evidence="3" type="ORF">N7468_005446</name>
</gene>
<dbReference type="Proteomes" id="UP001150941">
    <property type="component" value="Unassembled WGS sequence"/>
</dbReference>
<dbReference type="RefSeq" id="XP_058330483.1">
    <property type="nucleotide sequence ID" value="XM_058474743.1"/>
</dbReference>
<reference evidence="3" key="2">
    <citation type="journal article" date="2023" name="IMA Fungus">
        <title>Comparative genomic study of the Penicillium genus elucidates a diverse pangenome and 15 lateral gene transfer events.</title>
        <authorList>
            <person name="Petersen C."/>
            <person name="Sorensen T."/>
            <person name="Nielsen M.R."/>
            <person name="Sondergaard T.E."/>
            <person name="Sorensen J.L."/>
            <person name="Fitzpatrick D.A."/>
            <person name="Frisvad J.C."/>
            <person name="Nielsen K.L."/>
        </authorList>
    </citation>
    <scope>NUCLEOTIDE SEQUENCE</scope>
    <source>
        <strain evidence="3">IBT 19713</strain>
    </source>
</reference>
<dbReference type="PANTHER" id="PTHR42101:SF1">
    <property type="entry name" value="LOW TEMPERATURE REQUIREMENT A"/>
    <property type="match status" value="1"/>
</dbReference>
<keyword evidence="2" id="KW-0472">Membrane</keyword>
<dbReference type="PANTHER" id="PTHR42101">
    <property type="entry name" value="CHROMOSOME 16, WHOLE GENOME SHOTGUN SEQUENCE"/>
    <property type="match status" value="1"/>
</dbReference>
<keyword evidence="4" id="KW-1185">Reference proteome</keyword>
<keyword evidence="2" id="KW-1133">Transmembrane helix</keyword>
<dbReference type="AlphaFoldDB" id="A0A9W9NZE9"/>
<feature type="transmembrane region" description="Helical" evidence="2">
    <location>
        <begin position="343"/>
        <end position="362"/>
    </location>
</feature>
<feature type="transmembrane region" description="Helical" evidence="2">
    <location>
        <begin position="132"/>
        <end position="153"/>
    </location>
</feature>
<organism evidence="3 4">
    <name type="scientific">Penicillium chermesinum</name>
    <dbReference type="NCBI Taxonomy" id="63820"/>
    <lineage>
        <taxon>Eukaryota</taxon>
        <taxon>Fungi</taxon>
        <taxon>Dikarya</taxon>
        <taxon>Ascomycota</taxon>
        <taxon>Pezizomycotina</taxon>
        <taxon>Eurotiomycetes</taxon>
        <taxon>Eurotiomycetidae</taxon>
        <taxon>Eurotiales</taxon>
        <taxon>Aspergillaceae</taxon>
        <taxon>Penicillium</taxon>
    </lineage>
</organism>
<dbReference type="EMBL" id="JAPQKS010000004">
    <property type="protein sequence ID" value="KAJ5232490.1"/>
    <property type="molecule type" value="Genomic_DNA"/>
</dbReference>
<dbReference type="OrthoDB" id="3177213at2759"/>
<feature type="transmembrane region" description="Helical" evidence="2">
    <location>
        <begin position="413"/>
        <end position="435"/>
    </location>
</feature>
<feature type="transmembrane region" description="Helical" evidence="2">
    <location>
        <begin position="382"/>
        <end position="406"/>
    </location>
</feature>
<evidence type="ECO:0000256" key="1">
    <source>
        <dbReference type="SAM" id="MobiDB-lite"/>
    </source>
</evidence>
<sequence length="518" mass="58772">MRNMYLALGSYIGFLGIIWFTWLQVTLYDIRFAQDCVFERFCKAFQLAAMVGFASAGTRFTTRVRDDNVWVFQSLSLILGGSRLLLAVQYTINAAYLRPYPSLYRSVKGVFYTATVFFAFRRVPGTHIWTVWFVLFGVEMWTVMGLSCVFPGIEFQDTHLTVRMELLTLIIIGEGVIAVTRIVNKTVRPGGWTKWSFVHILGVTTNVYLLWQVYFDISPRHRFGEFAQQIWAQLHFPFHIALILLLEGSQILALTLDITLKLKYLAQTFAFVCETPRPSPEKAIDLIRSTIADMEIPFSRGATQEWKAISSLLEDLAHQPLCPDRTEHGLASLQYNEFLFGDLMGNVTAALFSSMGITPTGAGDISLLDSEELLQMCMKVLAFVYIYFFVVASLSMGLFSAFTLLARRHDERFYLGLSSSFRIILAIALASLISFAGHFPLAYAFMTSPVILYAFTMMLFSVLLVDRLLDFLASRRNAADRRKREISTQAKFPASSPGLRVESPSVRMERERVARHSQ</sequence>
<protein>
    <submittedName>
        <fullName evidence="3">Uncharacterized protein</fullName>
    </submittedName>
</protein>
<name>A0A9W9NZE9_9EURO</name>
<feature type="region of interest" description="Disordered" evidence="1">
    <location>
        <begin position="484"/>
        <end position="518"/>
    </location>
</feature>
<accession>A0A9W9NZE9</accession>
<feature type="transmembrane region" description="Helical" evidence="2">
    <location>
        <begin position="234"/>
        <end position="256"/>
    </location>
</feature>
<comment type="caution">
    <text evidence="3">The sequence shown here is derived from an EMBL/GenBank/DDBJ whole genome shotgun (WGS) entry which is preliminary data.</text>
</comment>
<feature type="transmembrane region" description="Helical" evidence="2">
    <location>
        <begin position="195"/>
        <end position="214"/>
    </location>
</feature>
<dbReference type="Pfam" id="PF06772">
    <property type="entry name" value="LtrA"/>
    <property type="match status" value="1"/>
</dbReference>
<feature type="transmembrane region" description="Helical" evidence="2">
    <location>
        <begin position="165"/>
        <end position="183"/>
    </location>
</feature>
<keyword evidence="2" id="KW-0812">Transmembrane</keyword>
<evidence type="ECO:0000313" key="3">
    <source>
        <dbReference type="EMBL" id="KAJ5232490.1"/>
    </source>
</evidence>
<feature type="compositionally biased region" description="Basic and acidic residues" evidence="1">
    <location>
        <begin position="507"/>
        <end position="518"/>
    </location>
</feature>
<dbReference type="GeneID" id="83202046"/>
<reference evidence="3" key="1">
    <citation type="submission" date="2022-11" db="EMBL/GenBank/DDBJ databases">
        <authorList>
            <person name="Petersen C."/>
        </authorList>
    </citation>
    <scope>NUCLEOTIDE SEQUENCE</scope>
    <source>
        <strain evidence="3">IBT 19713</strain>
    </source>
</reference>